<dbReference type="NCBIfam" id="TIGR00393">
    <property type="entry name" value="kpsF"/>
    <property type="match status" value="1"/>
</dbReference>
<keyword evidence="3" id="KW-0677">Repeat</keyword>
<feature type="domain" description="CBS" evidence="11">
    <location>
        <begin position="269"/>
        <end position="321"/>
    </location>
</feature>
<sequence length="321" mass="34334">MDHQAIIDLGKRVIETELNEAKALLTRLDERFSESCQAVLNCQGKVIISGIGKSGHIGKKIAASLASTGSPAFFVHPAEALHGDLGMISEGDLVVLISYSGEASEFKTMVPLIAQKGIQIIAMTGNPQSYLAEHCDFLLNVGVTQEACPLGLAPTTSTVNTLIIGDALAITTMQMRHFDQHDFARSHPGGSLGARLLTRLDQLIEHQHSSARCTPETTLSEAIGLLCETGLGLLAVVSEQRVVGVFTDGDLRRALAKQSSLDTPVRDVIAPHCTTVMQGTLCSDALILMREKGISALPVLDHMHTLIGVINLNTMHRAGIY</sequence>
<comment type="caution">
    <text evidence="13">The sequence shown here is derived from an EMBL/GenBank/DDBJ whole genome shotgun (WGS) entry which is preliminary data.</text>
</comment>
<dbReference type="SMART" id="SM00116">
    <property type="entry name" value="CBS"/>
    <property type="match status" value="2"/>
</dbReference>
<evidence type="ECO:0000259" key="12">
    <source>
        <dbReference type="PROSITE" id="PS51464"/>
    </source>
</evidence>
<reference evidence="13" key="1">
    <citation type="submission" date="2021-11" db="EMBL/GenBank/DDBJ databases">
        <authorList>
            <person name="Rodrigo-Torres L."/>
            <person name="Arahal R. D."/>
            <person name="Lucena T."/>
        </authorList>
    </citation>
    <scope>NUCLEOTIDE SEQUENCE</scope>
    <source>
        <strain evidence="13">CECT 7929</strain>
    </source>
</reference>
<evidence type="ECO:0000256" key="3">
    <source>
        <dbReference type="ARBA" id="ARBA00022737"/>
    </source>
</evidence>
<keyword evidence="4" id="KW-0547">Nucleotide-binding</keyword>
<name>A0ABM8ZSM5_9VIBR</name>
<comment type="catalytic activity">
    <reaction evidence="9">
        <text>D-arabinose 5-phosphate = D-ribulose 5-phosphate</text>
        <dbReference type="Rhea" id="RHEA:23104"/>
        <dbReference type="ChEBI" id="CHEBI:57693"/>
        <dbReference type="ChEBI" id="CHEBI:58121"/>
        <dbReference type="EC" id="5.3.1.13"/>
    </reaction>
</comment>
<keyword evidence="5" id="KW-0862">Zinc</keyword>
<dbReference type="Pfam" id="PF01380">
    <property type="entry name" value="SIS"/>
    <property type="match status" value="1"/>
</dbReference>
<keyword evidence="6" id="KW-0067">ATP-binding</keyword>
<accession>A0ABM8ZSM5</accession>
<evidence type="ECO:0000256" key="9">
    <source>
        <dbReference type="PIRNR" id="PIRNR004692"/>
    </source>
</evidence>
<dbReference type="InterPro" id="IPR004800">
    <property type="entry name" value="KdsD/KpsF-type"/>
</dbReference>
<evidence type="ECO:0000256" key="2">
    <source>
        <dbReference type="ARBA" id="ARBA00022723"/>
    </source>
</evidence>
<dbReference type="Pfam" id="PF00571">
    <property type="entry name" value="CBS"/>
    <property type="match status" value="2"/>
</dbReference>
<dbReference type="InterPro" id="IPR000644">
    <property type="entry name" value="CBS_dom"/>
</dbReference>
<dbReference type="InterPro" id="IPR046348">
    <property type="entry name" value="SIS_dom_sf"/>
</dbReference>
<dbReference type="InterPro" id="IPR046342">
    <property type="entry name" value="CBS_dom_sf"/>
</dbReference>
<evidence type="ECO:0000256" key="1">
    <source>
        <dbReference type="ARBA" id="ARBA00008165"/>
    </source>
</evidence>
<keyword evidence="7 10" id="KW-0129">CBS domain</keyword>
<dbReference type="PROSITE" id="PS51371">
    <property type="entry name" value="CBS"/>
    <property type="match status" value="2"/>
</dbReference>
<dbReference type="InterPro" id="IPR001347">
    <property type="entry name" value="SIS_dom"/>
</dbReference>
<dbReference type="PROSITE" id="PS51464">
    <property type="entry name" value="SIS"/>
    <property type="match status" value="1"/>
</dbReference>
<evidence type="ECO:0000256" key="6">
    <source>
        <dbReference type="ARBA" id="ARBA00022840"/>
    </source>
</evidence>
<comment type="similarity">
    <text evidence="1 9">Belongs to the SIS family. GutQ/KpsF subfamily.</text>
</comment>
<keyword evidence="8 9" id="KW-0413">Isomerase</keyword>
<evidence type="ECO:0000256" key="8">
    <source>
        <dbReference type="ARBA" id="ARBA00023235"/>
    </source>
</evidence>
<gene>
    <name evidence="13" type="primary">gutQ</name>
    <name evidence="13" type="ORF">VST7929_01153</name>
</gene>
<keyword evidence="2" id="KW-0479">Metal-binding</keyword>
<evidence type="ECO:0000259" key="11">
    <source>
        <dbReference type="PROSITE" id="PS51371"/>
    </source>
</evidence>
<dbReference type="PIRSF" id="PIRSF004692">
    <property type="entry name" value="KdsD_KpsF"/>
    <property type="match status" value="1"/>
</dbReference>
<evidence type="ECO:0000313" key="14">
    <source>
        <dbReference type="Proteomes" id="UP000838672"/>
    </source>
</evidence>
<dbReference type="InterPro" id="IPR035474">
    <property type="entry name" value="SIS_Kpsf"/>
</dbReference>
<dbReference type="SUPFAM" id="SSF54631">
    <property type="entry name" value="CBS-domain pair"/>
    <property type="match status" value="1"/>
</dbReference>
<dbReference type="SUPFAM" id="SSF53697">
    <property type="entry name" value="SIS domain"/>
    <property type="match status" value="1"/>
</dbReference>
<dbReference type="GO" id="GO:0019146">
    <property type="term" value="F:arabinose-5-phosphate isomerase activity"/>
    <property type="evidence" value="ECO:0007669"/>
    <property type="project" value="UniProtKB-EC"/>
</dbReference>
<dbReference type="CDD" id="cd05014">
    <property type="entry name" value="SIS_Kpsf"/>
    <property type="match status" value="1"/>
</dbReference>
<feature type="domain" description="SIS" evidence="12">
    <location>
        <begin position="35"/>
        <end position="178"/>
    </location>
</feature>
<keyword evidence="14" id="KW-1185">Reference proteome</keyword>
<protein>
    <recommendedName>
        <fullName evidence="9">Arabinose 5-phosphate isomerase</fullName>
        <shortName evidence="9">API</shortName>
        <ecNumber evidence="9">5.3.1.13</ecNumber>
    </recommendedName>
</protein>
<evidence type="ECO:0000256" key="5">
    <source>
        <dbReference type="ARBA" id="ARBA00022833"/>
    </source>
</evidence>
<dbReference type="PANTHER" id="PTHR42745">
    <property type="match status" value="1"/>
</dbReference>
<dbReference type="Gene3D" id="3.40.50.10490">
    <property type="entry name" value="Glucose-6-phosphate isomerase like protein, domain 1"/>
    <property type="match status" value="1"/>
</dbReference>
<dbReference type="EC" id="5.3.1.13" evidence="9"/>
<dbReference type="Proteomes" id="UP000838672">
    <property type="component" value="Unassembled WGS sequence"/>
</dbReference>
<feature type="domain" description="CBS" evidence="11">
    <location>
        <begin position="206"/>
        <end position="263"/>
    </location>
</feature>
<proteinExistence type="inferred from homology"/>
<organism evidence="13 14">
    <name type="scientific">Vibrio stylophorae</name>
    <dbReference type="NCBI Taxonomy" id="659351"/>
    <lineage>
        <taxon>Bacteria</taxon>
        <taxon>Pseudomonadati</taxon>
        <taxon>Pseudomonadota</taxon>
        <taxon>Gammaproteobacteria</taxon>
        <taxon>Vibrionales</taxon>
        <taxon>Vibrionaceae</taxon>
        <taxon>Vibrio</taxon>
    </lineage>
</organism>
<evidence type="ECO:0000256" key="7">
    <source>
        <dbReference type="ARBA" id="ARBA00023122"/>
    </source>
</evidence>
<dbReference type="InterPro" id="IPR050986">
    <property type="entry name" value="GutQ/KpsF_isomerases"/>
</dbReference>
<evidence type="ECO:0000256" key="4">
    <source>
        <dbReference type="ARBA" id="ARBA00022741"/>
    </source>
</evidence>
<dbReference type="Gene3D" id="3.10.580.10">
    <property type="entry name" value="CBS-domain"/>
    <property type="match status" value="1"/>
</dbReference>
<dbReference type="PANTHER" id="PTHR42745:SF2">
    <property type="entry name" value="ARABINOSE 5-PHOSPHATE ISOMERASE GUTQ"/>
    <property type="match status" value="1"/>
</dbReference>
<evidence type="ECO:0000313" key="13">
    <source>
        <dbReference type="EMBL" id="CAH0533289.1"/>
    </source>
</evidence>
<evidence type="ECO:0000256" key="10">
    <source>
        <dbReference type="PROSITE-ProRule" id="PRU00703"/>
    </source>
</evidence>
<dbReference type="EMBL" id="CAKLDI010000001">
    <property type="protein sequence ID" value="CAH0533289.1"/>
    <property type="molecule type" value="Genomic_DNA"/>
</dbReference>
<dbReference type="RefSeq" id="WP_237465634.1">
    <property type="nucleotide sequence ID" value="NZ_CAKLDI010000001.1"/>
</dbReference>